<keyword evidence="4" id="KW-1185">Reference proteome</keyword>
<sequence length="356" mass="36654">MRQTGRAARRSARTGLGSPARLKYLVRVPEPSASPQRRGRLLRTGAAFAVLLAVAGYLVVQYLTGGTGPGCKVVSAGGGGTSYAFTPEQAVNAATIAAVGTGRDLPERAVTIALATALQESGLRNIEHGDRDSLGLFQQRPSQGWGTPKEIMDPTYSAGVFYEHLAKVPGYQGLPLTVAAQRVQRSGFPEAYAKHEPDATLLAAALTGRSAATLTCQGRPGAARAAGPDAVRAALVRDFGRDAVEEAGAEVGGAVTPTPVPSAPSSGAPSSGAGGRTVTLPVRSGEGADGRDVRERGWQLAHWAVANASALHIERVTYAGREWTAGVTDGAWHTTDAKNGDGTAAEASAVRITTGR</sequence>
<keyword evidence="2" id="KW-1133">Transmembrane helix</keyword>
<evidence type="ECO:0000256" key="1">
    <source>
        <dbReference type="SAM" id="MobiDB-lite"/>
    </source>
</evidence>
<feature type="region of interest" description="Disordered" evidence="1">
    <location>
        <begin position="337"/>
        <end position="356"/>
    </location>
</feature>
<keyword evidence="2" id="KW-0472">Membrane</keyword>
<evidence type="ECO:0000313" key="3">
    <source>
        <dbReference type="EMBL" id="GAA5043185.1"/>
    </source>
</evidence>
<feature type="compositionally biased region" description="Low complexity" evidence="1">
    <location>
        <begin position="252"/>
        <end position="271"/>
    </location>
</feature>
<protein>
    <submittedName>
        <fullName evidence="3">Heavy metal transporter</fullName>
    </submittedName>
</protein>
<keyword evidence="2" id="KW-0812">Transmembrane</keyword>
<feature type="region of interest" description="Disordered" evidence="1">
    <location>
        <begin position="252"/>
        <end position="291"/>
    </location>
</feature>
<evidence type="ECO:0000313" key="4">
    <source>
        <dbReference type="Proteomes" id="UP001500124"/>
    </source>
</evidence>
<dbReference type="Proteomes" id="UP001500124">
    <property type="component" value="Unassembled WGS sequence"/>
</dbReference>
<name>A0ABP9JV47_9ACTN</name>
<gene>
    <name evidence="3" type="ORF">GCM10023336_04630</name>
</gene>
<organism evidence="3 4">
    <name type="scientific">Streptomyces similanensis</name>
    <dbReference type="NCBI Taxonomy" id="1274988"/>
    <lineage>
        <taxon>Bacteria</taxon>
        <taxon>Bacillati</taxon>
        <taxon>Actinomycetota</taxon>
        <taxon>Actinomycetes</taxon>
        <taxon>Kitasatosporales</taxon>
        <taxon>Streptomycetaceae</taxon>
        <taxon>Streptomyces</taxon>
    </lineage>
</organism>
<reference evidence="4" key="1">
    <citation type="journal article" date="2019" name="Int. J. Syst. Evol. Microbiol.">
        <title>The Global Catalogue of Microorganisms (GCM) 10K type strain sequencing project: providing services to taxonomists for standard genome sequencing and annotation.</title>
        <authorList>
            <consortium name="The Broad Institute Genomics Platform"/>
            <consortium name="The Broad Institute Genome Sequencing Center for Infectious Disease"/>
            <person name="Wu L."/>
            <person name="Ma J."/>
        </authorList>
    </citation>
    <scope>NUCLEOTIDE SEQUENCE [LARGE SCALE GENOMIC DNA]</scope>
    <source>
        <strain evidence="4">JCM 18410</strain>
    </source>
</reference>
<proteinExistence type="predicted"/>
<comment type="caution">
    <text evidence="3">The sequence shown here is derived from an EMBL/GenBank/DDBJ whole genome shotgun (WGS) entry which is preliminary data.</text>
</comment>
<accession>A0ABP9JV47</accession>
<dbReference type="EMBL" id="BAABKC010000006">
    <property type="protein sequence ID" value="GAA5043185.1"/>
    <property type="molecule type" value="Genomic_DNA"/>
</dbReference>
<evidence type="ECO:0000256" key="2">
    <source>
        <dbReference type="SAM" id="Phobius"/>
    </source>
</evidence>
<feature type="transmembrane region" description="Helical" evidence="2">
    <location>
        <begin position="41"/>
        <end position="63"/>
    </location>
</feature>